<dbReference type="EMBL" id="UYJE01005239">
    <property type="protein sequence ID" value="VDI35482.1"/>
    <property type="molecule type" value="Genomic_DNA"/>
</dbReference>
<dbReference type="Pfam" id="PF08238">
    <property type="entry name" value="Sel1"/>
    <property type="match status" value="5"/>
</dbReference>
<evidence type="ECO:0000313" key="2">
    <source>
        <dbReference type="Proteomes" id="UP000596742"/>
    </source>
</evidence>
<dbReference type="Proteomes" id="UP000596742">
    <property type="component" value="Unassembled WGS sequence"/>
</dbReference>
<proteinExistence type="predicted"/>
<reference evidence="1" key="1">
    <citation type="submission" date="2018-11" db="EMBL/GenBank/DDBJ databases">
        <authorList>
            <person name="Alioto T."/>
            <person name="Alioto T."/>
        </authorList>
    </citation>
    <scope>NUCLEOTIDE SEQUENCE</scope>
</reference>
<dbReference type="AlphaFoldDB" id="A0A8B6EIX1"/>
<dbReference type="InterPro" id="IPR011990">
    <property type="entry name" value="TPR-like_helical_dom_sf"/>
</dbReference>
<comment type="caution">
    <text evidence="1">The sequence shown here is derived from an EMBL/GenBank/DDBJ whole genome shotgun (WGS) entry which is preliminary data.</text>
</comment>
<name>A0A8B6EIX1_MYTGA</name>
<dbReference type="OrthoDB" id="2384430at2759"/>
<dbReference type="PANTHER" id="PTHR45011">
    <property type="entry name" value="DAP3-BINDING CELL DEATH ENHANCER 1"/>
    <property type="match status" value="1"/>
</dbReference>
<organism evidence="1 2">
    <name type="scientific">Mytilus galloprovincialis</name>
    <name type="common">Mediterranean mussel</name>
    <dbReference type="NCBI Taxonomy" id="29158"/>
    <lineage>
        <taxon>Eukaryota</taxon>
        <taxon>Metazoa</taxon>
        <taxon>Spiralia</taxon>
        <taxon>Lophotrochozoa</taxon>
        <taxon>Mollusca</taxon>
        <taxon>Bivalvia</taxon>
        <taxon>Autobranchia</taxon>
        <taxon>Pteriomorphia</taxon>
        <taxon>Mytilida</taxon>
        <taxon>Mytiloidea</taxon>
        <taxon>Mytilidae</taxon>
        <taxon>Mytilinae</taxon>
        <taxon>Mytilus</taxon>
    </lineage>
</organism>
<keyword evidence="2" id="KW-1185">Reference proteome</keyword>
<evidence type="ECO:0000313" key="1">
    <source>
        <dbReference type="EMBL" id="VDI35482.1"/>
    </source>
</evidence>
<dbReference type="SMART" id="SM00671">
    <property type="entry name" value="SEL1"/>
    <property type="match status" value="5"/>
</dbReference>
<dbReference type="PANTHER" id="PTHR45011:SF1">
    <property type="entry name" value="DAP3-BINDING CELL DEATH ENHANCER 1"/>
    <property type="match status" value="1"/>
</dbReference>
<dbReference type="SUPFAM" id="SSF81901">
    <property type="entry name" value="HCP-like"/>
    <property type="match status" value="1"/>
</dbReference>
<protein>
    <recommendedName>
        <fullName evidence="3">Death ligand signal enhancer</fullName>
    </recommendedName>
</protein>
<dbReference type="Gene3D" id="1.25.40.10">
    <property type="entry name" value="Tetratricopeptide repeat domain"/>
    <property type="match status" value="2"/>
</dbReference>
<accession>A0A8B6EIX1</accession>
<gene>
    <name evidence="1" type="ORF">MGAL_10B065230</name>
</gene>
<dbReference type="InterPro" id="IPR006597">
    <property type="entry name" value="Sel1-like"/>
</dbReference>
<sequence length="626" mass="70551">MWRWLNGLPRAIRQHFHGPRASATGVCREDEAEFEQQCKDLRKKKCIFVKDHLRICTFRYKGEDKHKHGPDQDKWYKNYNKDFHSFFNGNHNALEALGWGAAVVLGIHLSKCPIKQREKHRPRKPPDGQKGCMLWQVALAIPDKVRPHRITSHSIVDSDVSVSSRPLIGNSIITFDSQKQEEVKDVTTVSNVSSEHDEDETTDPLYKVMNEFEDMCKKYAGIGKNIQGLQEATKSQMKKAASKWIDASHLGYTKAQFNIGLCYETGKGVKQNLRKAEKYYKLAAEDGHQQALYNLALLYLKGEGCIEKNVNLAIQLLEKAADFGLGQAQTYLGVYYTEEETQDLEKAVSLFKAAADQNDPEAQYFLGVCYENGWGVEVNECKSAELYSQAASSGHDGALYSLGVFYELAVGGLPEDKASAIELFKKAADRGNEQAKAHLDQIQADTVRKDLHLSNIEKDENKRPVIYLNDEETETQEEEEKKFIKLNVSISSPSLTDYVRHHLNSFSLASVQVPFNIQDPLSLLNKSVHQDYISSMISSVSKGEITSNDGELPPLLPVEWNPLYGSPRRSEGHDRVSFSIGADEDDLDRLLDLEDNSLNEPAQIHHFCSFIQKTSTMPNLQSVSCN</sequence>
<evidence type="ECO:0008006" key="3">
    <source>
        <dbReference type="Google" id="ProtNLM"/>
    </source>
</evidence>
<dbReference type="InterPro" id="IPR052748">
    <property type="entry name" value="ISR_Activator"/>
</dbReference>